<reference evidence="1" key="1">
    <citation type="submission" date="2021-08" db="EMBL/GenBank/DDBJ databases">
        <title>Prevotella lacticifex sp. nov., isolated from rumen of cow.</title>
        <authorList>
            <person name="Shinkai T."/>
            <person name="Ikeyama N."/>
            <person name="Kumagai M."/>
            <person name="Ohmori H."/>
            <person name="Sakamoto M."/>
            <person name="Ohkuma M."/>
            <person name="Mitsumori M."/>
        </authorList>
    </citation>
    <scope>NUCLEOTIDE SEQUENCE</scope>
    <source>
        <strain evidence="1">DSM 11371</strain>
    </source>
</reference>
<organism evidence="1 2">
    <name type="scientific">Segatella bryantii</name>
    <name type="common">Prevotella bryantii</name>
    <dbReference type="NCBI Taxonomy" id="77095"/>
    <lineage>
        <taxon>Bacteria</taxon>
        <taxon>Pseudomonadati</taxon>
        <taxon>Bacteroidota</taxon>
        <taxon>Bacteroidia</taxon>
        <taxon>Bacteroidales</taxon>
        <taxon>Prevotellaceae</taxon>
        <taxon>Segatella</taxon>
    </lineage>
</organism>
<sequence length="73" mass="8382">MEANKTILQMKYARIVAIFAKESGLSLEDALAFFYDSDTYKLISEGVADMHCRSDEYLADELMLEYKEQVCSQ</sequence>
<gene>
    <name evidence="1" type="ORF">PRRU23_21860</name>
</gene>
<proteinExistence type="predicted"/>
<evidence type="ECO:0000313" key="2">
    <source>
        <dbReference type="Proteomes" id="UP000887043"/>
    </source>
</evidence>
<protein>
    <recommendedName>
        <fullName evidence="3">DUF3791 domain-containing protein</fullName>
    </recommendedName>
</protein>
<dbReference type="EMBL" id="BPTR01000001">
    <property type="protein sequence ID" value="GJG28486.1"/>
    <property type="molecule type" value="Genomic_DNA"/>
</dbReference>
<accession>A0AA37HXL7</accession>
<evidence type="ECO:0000313" key="1">
    <source>
        <dbReference type="EMBL" id="GJG28486.1"/>
    </source>
</evidence>
<comment type="caution">
    <text evidence="1">The sequence shown here is derived from an EMBL/GenBank/DDBJ whole genome shotgun (WGS) entry which is preliminary data.</text>
</comment>
<name>A0AA37HXL7_SEGBR</name>
<dbReference type="RefSeq" id="WP_027454058.1">
    <property type="nucleotide sequence ID" value="NZ_BPTR01000001.1"/>
</dbReference>
<dbReference type="Proteomes" id="UP000887043">
    <property type="component" value="Unassembled WGS sequence"/>
</dbReference>
<evidence type="ECO:0008006" key="3">
    <source>
        <dbReference type="Google" id="ProtNLM"/>
    </source>
</evidence>
<dbReference type="AlphaFoldDB" id="A0AA37HXL7"/>